<dbReference type="NCBIfam" id="TIGR02190">
    <property type="entry name" value="GlrX-dom"/>
    <property type="match status" value="1"/>
</dbReference>
<dbReference type="PRINTS" id="PR00160">
    <property type="entry name" value="GLUTAREDOXIN"/>
</dbReference>
<evidence type="ECO:0000259" key="5">
    <source>
        <dbReference type="PROSITE" id="PS51352"/>
    </source>
</evidence>
<dbReference type="Pfam" id="PF00462">
    <property type="entry name" value="Glutaredoxin"/>
    <property type="match status" value="1"/>
</dbReference>
<feature type="domain" description="Thioredoxin" evidence="5">
    <location>
        <begin position="1"/>
        <end position="169"/>
    </location>
</feature>
<dbReference type="InterPro" id="IPR013740">
    <property type="entry name" value="Redoxin"/>
</dbReference>
<dbReference type="PROSITE" id="PS00195">
    <property type="entry name" value="GLUTAREDOXIN_1"/>
    <property type="match status" value="1"/>
</dbReference>
<accession>A0ABY0ID62</accession>
<evidence type="ECO:0000256" key="1">
    <source>
        <dbReference type="ARBA" id="ARBA00022559"/>
    </source>
</evidence>
<name>A0ABY0ID62_9BACT</name>
<protein>
    <submittedName>
        <fullName evidence="6">Glutathione peroxidase</fullName>
    </submittedName>
</protein>
<keyword evidence="7" id="KW-1185">Reference proteome</keyword>
<keyword evidence="1 6" id="KW-0575">Peroxidase</keyword>
<dbReference type="SUPFAM" id="SSF52833">
    <property type="entry name" value="Thioredoxin-like"/>
    <property type="match status" value="1"/>
</dbReference>
<dbReference type="PANTHER" id="PTHR10430:SF16">
    <property type="entry name" value="PEROXIREDOXIN-5, MITOCHONDRIAL"/>
    <property type="match status" value="1"/>
</dbReference>
<dbReference type="InterPro" id="IPR014025">
    <property type="entry name" value="Glutaredoxin_subgr"/>
</dbReference>
<dbReference type="InterPro" id="IPR011906">
    <property type="entry name" value="Glutaredoxin_dom"/>
</dbReference>
<dbReference type="InterPro" id="IPR036249">
    <property type="entry name" value="Thioredoxin-like_sf"/>
</dbReference>
<reference evidence="7" key="1">
    <citation type="journal article" date="2019" name="Int. J. Syst. Evol. Microbiol.">
        <title>Halobacteriovorax valvorus sp. nov., a novel prokaryotic predator isolated from coastal seawater of China.</title>
        <authorList>
            <person name="Chen M.-X."/>
        </authorList>
    </citation>
    <scope>NUCLEOTIDE SEQUENCE [LARGE SCALE GENOMIC DNA]</scope>
    <source>
        <strain evidence="7">BL9</strain>
    </source>
</reference>
<keyword evidence="4" id="KW-0676">Redox-active center</keyword>
<evidence type="ECO:0000256" key="3">
    <source>
        <dbReference type="ARBA" id="ARBA00023157"/>
    </source>
</evidence>
<dbReference type="InterPro" id="IPR013766">
    <property type="entry name" value="Thioredoxin_domain"/>
</dbReference>
<gene>
    <name evidence="6" type="ORF">DAY19_12960</name>
</gene>
<dbReference type="InterPro" id="IPR011767">
    <property type="entry name" value="GLR_AS"/>
</dbReference>
<evidence type="ECO:0000313" key="6">
    <source>
        <dbReference type="EMBL" id="RZF20888.1"/>
    </source>
</evidence>
<evidence type="ECO:0000313" key="7">
    <source>
        <dbReference type="Proteomes" id="UP000443582"/>
    </source>
</evidence>
<dbReference type="PROSITE" id="PS51354">
    <property type="entry name" value="GLUTAREDOXIN_2"/>
    <property type="match status" value="1"/>
</dbReference>
<dbReference type="Gene3D" id="3.40.30.10">
    <property type="entry name" value="Glutaredoxin"/>
    <property type="match status" value="2"/>
</dbReference>
<proteinExistence type="predicted"/>
<dbReference type="EMBL" id="QDKL01000003">
    <property type="protein sequence ID" value="RZF20888.1"/>
    <property type="molecule type" value="Genomic_DNA"/>
</dbReference>
<dbReference type="PANTHER" id="PTHR10430">
    <property type="entry name" value="PEROXIREDOXIN"/>
    <property type="match status" value="1"/>
</dbReference>
<dbReference type="GO" id="GO:0004601">
    <property type="term" value="F:peroxidase activity"/>
    <property type="evidence" value="ECO:0007669"/>
    <property type="project" value="UniProtKB-KW"/>
</dbReference>
<keyword evidence="2" id="KW-0560">Oxidoreductase</keyword>
<sequence>MAFESIDGKQVPKTSFKVYRDGGLVDLSYDDVFKGKRVVVFSLPGAYTPTCSSTHLPRYNELANAIKKEGVDEIYVLSVNDAFVMDAWIQDQNAEDIHVLPDGNGEFSKGIGLLVDKSDIGFGSRTWRYSMVVNDGVVEKSFIEPDKPGDPFEVSDADTMLKYLNPKAKAPEAIALFTRPGCPHCHRAKELLTEKGHKYNEIILGKDTSNQALFAITGQTKVPQIFINGELIGGRDKLEELYASK</sequence>
<dbReference type="Proteomes" id="UP000443582">
    <property type="component" value="Unassembled WGS sequence"/>
</dbReference>
<dbReference type="InterPro" id="IPR037944">
    <property type="entry name" value="PRX5-like"/>
</dbReference>
<evidence type="ECO:0000256" key="2">
    <source>
        <dbReference type="ARBA" id="ARBA00023002"/>
    </source>
</evidence>
<dbReference type="PROSITE" id="PS51352">
    <property type="entry name" value="THIOREDOXIN_2"/>
    <property type="match status" value="1"/>
</dbReference>
<dbReference type="RefSeq" id="WP_115363143.1">
    <property type="nucleotide sequence ID" value="NZ_QDKL01000003.1"/>
</dbReference>
<dbReference type="InterPro" id="IPR002109">
    <property type="entry name" value="Glutaredoxin"/>
</dbReference>
<keyword evidence="3" id="KW-1015">Disulfide bond</keyword>
<organism evidence="6 7">
    <name type="scientific">Halobacteriovorax vibrionivorans</name>
    <dbReference type="NCBI Taxonomy" id="2152716"/>
    <lineage>
        <taxon>Bacteria</taxon>
        <taxon>Pseudomonadati</taxon>
        <taxon>Bdellovibrionota</taxon>
        <taxon>Bacteriovoracia</taxon>
        <taxon>Bacteriovoracales</taxon>
        <taxon>Halobacteriovoraceae</taxon>
        <taxon>Halobacteriovorax</taxon>
    </lineage>
</organism>
<comment type="caution">
    <text evidence="6">The sequence shown here is derived from an EMBL/GenBank/DDBJ whole genome shotgun (WGS) entry which is preliminary data.</text>
</comment>
<dbReference type="Pfam" id="PF08534">
    <property type="entry name" value="Redoxin"/>
    <property type="match status" value="1"/>
</dbReference>
<dbReference type="CDD" id="cd03013">
    <property type="entry name" value="PRX5_like"/>
    <property type="match status" value="1"/>
</dbReference>
<evidence type="ECO:0000256" key="4">
    <source>
        <dbReference type="ARBA" id="ARBA00023284"/>
    </source>
</evidence>